<feature type="transmembrane region" description="Helical" evidence="1">
    <location>
        <begin position="49"/>
        <end position="69"/>
    </location>
</feature>
<keyword evidence="1" id="KW-0472">Membrane</keyword>
<proteinExistence type="predicted"/>
<evidence type="ECO:0000256" key="1">
    <source>
        <dbReference type="SAM" id="Phobius"/>
    </source>
</evidence>
<feature type="transmembrane region" description="Helical" evidence="1">
    <location>
        <begin position="12"/>
        <end position="29"/>
    </location>
</feature>
<reference evidence="2" key="1">
    <citation type="submission" date="2021-06" db="EMBL/GenBank/DDBJ databases">
        <authorList>
            <person name="Hodson N. C."/>
            <person name="Mongue J. A."/>
            <person name="Jaron S. K."/>
        </authorList>
    </citation>
    <scope>NUCLEOTIDE SEQUENCE</scope>
</reference>
<comment type="caution">
    <text evidence="2">The sequence shown here is derived from an EMBL/GenBank/DDBJ whole genome shotgun (WGS) entry which is preliminary data.</text>
</comment>
<gene>
    <name evidence="2" type="ORF">AFUS01_LOCUS4859</name>
</gene>
<organism evidence="2 3">
    <name type="scientific">Allacma fusca</name>
    <dbReference type="NCBI Taxonomy" id="39272"/>
    <lineage>
        <taxon>Eukaryota</taxon>
        <taxon>Metazoa</taxon>
        <taxon>Ecdysozoa</taxon>
        <taxon>Arthropoda</taxon>
        <taxon>Hexapoda</taxon>
        <taxon>Collembola</taxon>
        <taxon>Symphypleona</taxon>
        <taxon>Sminthuridae</taxon>
        <taxon>Allacma</taxon>
    </lineage>
</organism>
<keyword evidence="1" id="KW-0812">Transmembrane</keyword>
<keyword evidence="1" id="KW-1133">Transmembrane helix</keyword>
<protein>
    <submittedName>
        <fullName evidence="2">Uncharacterized protein</fullName>
    </submittedName>
</protein>
<evidence type="ECO:0000313" key="2">
    <source>
        <dbReference type="EMBL" id="CAG7709875.1"/>
    </source>
</evidence>
<evidence type="ECO:0000313" key="3">
    <source>
        <dbReference type="Proteomes" id="UP000708208"/>
    </source>
</evidence>
<dbReference type="EMBL" id="CAJVCH010030605">
    <property type="protein sequence ID" value="CAG7709875.1"/>
    <property type="molecule type" value="Genomic_DNA"/>
</dbReference>
<dbReference type="Proteomes" id="UP000708208">
    <property type="component" value="Unassembled WGS sequence"/>
</dbReference>
<sequence length="72" mass="8213">MVFSSNVVKRNAWLCILNSHLTFLSNFFVHSFRNSIDSEGKVIRTDAWGIFTFWTWTILQFVIIGTLGIGSA</sequence>
<dbReference type="AlphaFoldDB" id="A0A8J2J6C5"/>
<accession>A0A8J2J6C5</accession>
<keyword evidence="3" id="KW-1185">Reference proteome</keyword>
<name>A0A8J2J6C5_9HEXA</name>